<proteinExistence type="predicted"/>
<feature type="compositionally biased region" description="Acidic residues" evidence="1">
    <location>
        <begin position="153"/>
        <end position="162"/>
    </location>
</feature>
<evidence type="ECO:0000313" key="2">
    <source>
        <dbReference type="EMBL" id="GJT15774.1"/>
    </source>
</evidence>
<protein>
    <submittedName>
        <fullName evidence="2">Uncharacterized protein</fullName>
    </submittedName>
</protein>
<dbReference type="EMBL" id="BQNB010013422">
    <property type="protein sequence ID" value="GJT15774.1"/>
    <property type="molecule type" value="Genomic_DNA"/>
</dbReference>
<reference evidence="2" key="1">
    <citation type="journal article" date="2022" name="Int. J. Mol. Sci.">
        <title>Draft Genome of Tanacetum Coccineum: Genomic Comparison of Closely Related Tanacetum-Family Plants.</title>
        <authorList>
            <person name="Yamashiro T."/>
            <person name="Shiraishi A."/>
            <person name="Nakayama K."/>
            <person name="Satake H."/>
        </authorList>
    </citation>
    <scope>NUCLEOTIDE SEQUENCE</scope>
</reference>
<reference evidence="2" key="2">
    <citation type="submission" date="2022-01" db="EMBL/GenBank/DDBJ databases">
        <authorList>
            <person name="Yamashiro T."/>
            <person name="Shiraishi A."/>
            <person name="Satake H."/>
            <person name="Nakayama K."/>
        </authorList>
    </citation>
    <scope>NUCLEOTIDE SEQUENCE</scope>
</reference>
<organism evidence="2 3">
    <name type="scientific">Tanacetum coccineum</name>
    <dbReference type="NCBI Taxonomy" id="301880"/>
    <lineage>
        <taxon>Eukaryota</taxon>
        <taxon>Viridiplantae</taxon>
        <taxon>Streptophyta</taxon>
        <taxon>Embryophyta</taxon>
        <taxon>Tracheophyta</taxon>
        <taxon>Spermatophyta</taxon>
        <taxon>Magnoliopsida</taxon>
        <taxon>eudicotyledons</taxon>
        <taxon>Gunneridae</taxon>
        <taxon>Pentapetalae</taxon>
        <taxon>asterids</taxon>
        <taxon>campanulids</taxon>
        <taxon>Asterales</taxon>
        <taxon>Asteraceae</taxon>
        <taxon>Asteroideae</taxon>
        <taxon>Anthemideae</taxon>
        <taxon>Anthemidinae</taxon>
        <taxon>Tanacetum</taxon>
    </lineage>
</organism>
<feature type="compositionally biased region" description="Basic residues" evidence="1">
    <location>
        <begin position="169"/>
        <end position="180"/>
    </location>
</feature>
<evidence type="ECO:0000313" key="3">
    <source>
        <dbReference type="Proteomes" id="UP001151760"/>
    </source>
</evidence>
<keyword evidence="3" id="KW-1185">Reference proteome</keyword>
<name>A0ABQ5BSD0_9ASTR</name>
<gene>
    <name evidence="2" type="ORF">Tco_0874480</name>
</gene>
<evidence type="ECO:0000256" key="1">
    <source>
        <dbReference type="SAM" id="MobiDB-lite"/>
    </source>
</evidence>
<comment type="caution">
    <text evidence="2">The sequence shown here is derived from an EMBL/GenBank/DDBJ whole genome shotgun (WGS) entry which is preliminary data.</text>
</comment>
<feature type="region of interest" description="Disordered" evidence="1">
    <location>
        <begin position="153"/>
        <end position="180"/>
    </location>
</feature>
<sequence>MDHSSISQDGVGSSCSNNVTDKVKDIYITPRKHQDTATRIALEAAIDPYAIISPGKKQEINLLVDFLEYHKYPLNNASDMREFFNFWIQKRKVYVTEEVFIDKVTELHERFLDNKHRTLSSDQDFKEWMNKNEVKIYLLSDCLWEIKDDGEYDNGGGDDDPNYEPSNYHQKRIKRRSLAS</sequence>
<dbReference type="Proteomes" id="UP001151760">
    <property type="component" value="Unassembled WGS sequence"/>
</dbReference>
<accession>A0ABQ5BSD0</accession>